<comment type="caution">
    <text evidence="1">The sequence shown here is derived from an EMBL/GenBank/DDBJ whole genome shotgun (WGS) entry which is preliminary data.</text>
</comment>
<accession>X0UET0</accession>
<sequence length="47" mass="5064">VTDHGMETLSAGSHMIIDYSGKQGLPANIDKAIPMRSLSDYGNWEGV</sequence>
<dbReference type="AlphaFoldDB" id="X0UET0"/>
<organism evidence="1">
    <name type="scientific">marine sediment metagenome</name>
    <dbReference type="NCBI Taxonomy" id="412755"/>
    <lineage>
        <taxon>unclassified sequences</taxon>
        <taxon>metagenomes</taxon>
        <taxon>ecological metagenomes</taxon>
    </lineage>
</organism>
<proteinExistence type="predicted"/>
<name>X0UET0_9ZZZZ</name>
<gene>
    <name evidence="1" type="ORF">S01H1_45958</name>
</gene>
<protein>
    <submittedName>
        <fullName evidence="1">Uncharacterized protein</fullName>
    </submittedName>
</protein>
<feature type="non-terminal residue" evidence="1">
    <location>
        <position position="1"/>
    </location>
</feature>
<dbReference type="EMBL" id="BARS01029401">
    <property type="protein sequence ID" value="GAG04100.1"/>
    <property type="molecule type" value="Genomic_DNA"/>
</dbReference>
<evidence type="ECO:0000313" key="1">
    <source>
        <dbReference type="EMBL" id="GAG04100.1"/>
    </source>
</evidence>
<reference evidence="1" key="1">
    <citation type="journal article" date="2014" name="Front. Microbiol.">
        <title>High frequency of phylogenetically diverse reductive dehalogenase-homologous genes in deep subseafloor sedimentary metagenomes.</title>
        <authorList>
            <person name="Kawai M."/>
            <person name="Futagami T."/>
            <person name="Toyoda A."/>
            <person name="Takaki Y."/>
            <person name="Nishi S."/>
            <person name="Hori S."/>
            <person name="Arai W."/>
            <person name="Tsubouchi T."/>
            <person name="Morono Y."/>
            <person name="Uchiyama I."/>
            <person name="Ito T."/>
            <person name="Fujiyama A."/>
            <person name="Inagaki F."/>
            <person name="Takami H."/>
        </authorList>
    </citation>
    <scope>NUCLEOTIDE SEQUENCE</scope>
    <source>
        <strain evidence="1">Expedition CK06-06</strain>
    </source>
</reference>